<dbReference type="RefSeq" id="WP_119058834.1">
    <property type="nucleotide sequence ID" value="NZ_UNSC01000001.1"/>
</dbReference>
<reference evidence="1 2" key="1">
    <citation type="submission" date="2018-09" db="EMBL/GenBank/DDBJ databases">
        <authorList>
            <consortium name="Pathogen Informatics"/>
        </authorList>
    </citation>
    <scope>NUCLEOTIDE SEQUENCE [LARGE SCALE GENOMIC DNA]</scope>
    <source>
        <strain evidence="1 2">OH-22767</strain>
    </source>
</reference>
<keyword evidence="2" id="KW-1185">Reference proteome</keyword>
<name>A0A383TU31_9FLAO</name>
<protein>
    <recommendedName>
        <fullName evidence="3">Lipoprotein</fullName>
    </recommendedName>
</protein>
<dbReference type="AlphaFoldDB" id="A0A383TU31"/>
<proteinExistence type="predicted"/>
<accession>A0A383TU31</accession>
<evidence type="ECO:0000313" key="2">
    <source>
        <dbReference type="Proteomes" id="UP000262142"/>
    </source>
</evidence>
<dbReference type="OrthoDB" id="1493159at2"/>
<evidence type="ECO:0000313" key="1">
    <source>
        <dbReference type="EMBL" id="SZD71182.1"/>
    </source>
</evidence>
<sequence>MKKLLFLAITSLLLISCDSDDEIGNIVNRCEFPTTYSHFYDSQKFKLDKVSNQLVKSVGENTVFEIKTVPPTCPSKTIGDIKYDLEQNTYRILFQIPNNLTQVNWSGEELEKATPILEVINKDKKVIAHYLMNDPKNYIKATKKRNEWNVSYSLKYKTERFNFESENSNVTFTQKRK</sequence>
<organism evidence="1 2">
    <name type="scientific">Candidatus Ornithobacterium hominis</name>
    <dbReference type="NCBI Taxonomy" id="2497989"/>
    <lineage>
        <taxon>Bacteria</taxon>
        <taxon>Pseudomonadati</taxon>
        <taxon>Bacteroidota</taxon>
        <taxon>Flavobacteriia</taxon>
        <taxon>Flavobacteriales</taxon>
        <taxon>Weeksellaceae</taxon>
        <taxon>Ornithobacterium</taxon>
    </lineage>
</organism>
<dbReference type="PROSITE" id="PS51257">
    <property type="entry name" value="PROKAR_LIPOPROTEIN"/>
    <property type="match status" value="1"/>
</dbReference>
<dbReference type="Proteomes" id="UP000262142">
    <property type="component" value="Unassembled WGS sequence"/>
</dbReference>
<evidence type="ECO:0008006" key="3">
    <source>
        <dbReference type="Google" id="ProtNLM"/>
    </source>
</evidence>
<dbReference type="EMBL" id="UNSC01000001">
    <property type="protein sequence ID" value="SZD71182.1"/>
    <property type="molecule type" value="Genomic_DNA"/>
</dbReference>
<gene>
    <name evidence="1" type="ORF">SAMEA104719789_00277</name>
</gene>